<proteinExistence type="predicted"/>
<gene>
    <name evidence="2" type="ORF">IQ10_00225</name>
</gene>
<dbReference type="EMBL" id="VLKZ01000001">
    <property type="protein sequence ID" value="TWI59804.1"/>
    <property type="molecule type" value="Genomic_DNA"/>
</dbReference>
<accession>A0A562QST9</accession>
<protein>
    <submittedName>
        <fullName evidence="2">Uncharacterized protein</fullName>
    </submittedName>
</protein>
<dbReference type="AlphaFoldDB" id="A0A562QST9"/>
<evidence type="ECO:0000256" key="1">
    <source>
        <dbReference type="SAM" id="Phobius"/>
    </source>
</evidence>
<reference evidence="2 3" key="1">
    <citation type="journal article" date="2015" name="Stand. Genomic Sci.">
        <title>Genomic Encyclopedia of Bacterial and Archaeal Type Strains, Phase III: the genomes of soil and plant-associated and newly described type strains.</title>
        <authorList>
            <person name="Whitman W.B."/>
            <person name="Woyke T."/>
            <person name="Klenk H.P."/>
            <person name="Zhou Y."/>
            <person name="Lilburn T.G."/>
            <person name="Beck B.J."/>
            <person name="De Vos P."/>
            <person name="Vandamme P."/>
            <person name="Eisen J.A."/>
            <person name="Garrity G."/>
            <person name="Hugenholtz P."/>
            <person name="Kyrpides N.C."/>
        </authorList>
    </citation>
    <scope>NUCLEOTIDE SEQUENCE [LARGE SCALE GENOMIC DNA]</scope>
    <source>
        <strain evidence="2 3">CGMCC 1.10116</strain>
    </source>
</reference>
<organism evidence="2 3">
    <name type="scientific">Halalkalibacter nanhaiisediminis</name>
    <dbReference type="NCBI Taxonomy" id="688079"/>
    <lineage>
        <taxon>Bacteria</taxon>
        <taxon>Bacillati</taxon>
        <taxon>Bacillota</taxon>
        <taxon>Bacilli</taxon>
        <taxon>Bacillales</taxon>
        <taxon>Bacillaceae</taxon>
        <taxon>Halalkalibacter</taxon>
    </lineage>
</organism>
<name>A0A562QST9_9BACI</name>
<sequence>MKQKTPIQKQTDSAVCPKCHEKEWRAIPKWRYVFLVSSLPWLVAIILAITVHNFFLVFIPLIAFVNVKIASKRIPLSKCHSCHYIGPQMSTHHRHA</sequence>
<comment type="caution">
    <text evidence="2">The sequence shown here is derived from an EMBL/GenBank/DDBJ whole genome shotgun (WGS) entry which is preliminary data.</text>
</comment>
<evidence type="ECO:0000313" key="3">
    <source>
        <dbReference type="Proteomes" id="UP000315711"/>
    </source>
</evidence>
<dbReference type="Proteomes" id="UP000315711">
    <property type="component" value="Unassembled WGS sequence"/>
</dbReference>
<feature type="transmembrane region" description="Helical" evidence="1">
    <location>
        <begin position="39"/>
        <end position="65"/>
    </location>
</feature>
<keyword evidence="1" id="KW-1133">Transmembrane helix</keyword>
<keyword evidence="1" id="KW-0472">Membrane</keyword>
<keyword evidence="1" id="KW-0812">Transmembrane</keyword>
<keyword evidence="3" id="KW-1185">Reference proteome</keyword>
<evidence type="ECO:0000313" key="2">
    <source>
        <dbReference type="EMBL" id="TWI59804.1"/>
    </source>
</evidence>